<dbReference type="CDD" id="cd18012">
    <property type="entry name" value="DEXQc_arch_SWI2_SNF2"/>
    <property type="match status" value="1"/>
</dbReference>
<dbReference type="SUPFAM" id="SSF52540">
    <property type="entry name" value="P-loop containing nucleoside triphosphate hydrolases"/>
    <property type="match status" value="2"/>
</dbReference>
<dbReference type="InterPro" id="IPR014001">
    <property type="entry name" value="Helicase_ATP-bd"/>
</dbReference>
<dbReference type="GO" id="GO:0016787">
    <property type="term" value="F:hydrolase activity"/>
    <property type="evidence" value="ECO:0007669"/>
    <property type="project" value="UniProtKB-KW"/>
</dbReference>
<dbReference type="InterPro" id="IPR000330">
    <property type="entry name" value="SNF2_N"/>
</dbReference>
<organism evidence="7 8">
    <name type="scientific">Paenibacillus prosopidis</name>
    <dbReference type="NCBI Taxonomy" id="630520"/>
    <lineage>
        <taxon>Bacteria</taxon>
        <taxon>Bacillati</taxon>
        <taxon>Bacillota</taxon>
        <taxon>Bacilli</taxon>
        <taxon>Bacillales</taxon>
        <taxon>Paenibacillaceae</taxon>
        <taxon>Paenibacillus</taxon>
    </lineage>
</organism>
<dbReference type="SMART" id="SM00487">
    <property type="entry name" value="DEXDc"/>
    <property type="match status" value="1"/>
</dbReference>
<dbReference type="Pfam" id="PF00176">
    <property type="entry name" value="SNF2-rel_dom"/>
    <property type="match status" value="1"/>
</dbReference>
<keyword evidence="2" id="KW-0862">Zinc</keyword>
<keyword evidence="8" id="KW-1185">Reference proteome</keyword>
<feature type="domain" description="SWIM-type" evidence="4">
    <location>
        <begin position="53"/>
        <end position="92"/>
    </location>
</feature>
<dbReference type="Proteomes" id="UP000252415">
    <property type="component" value="Unassembled WGS sequence"/>
</dbReference>
<dbReference type="EMBL" id="QPJD01000006">
    <property type="protein sequence ID" value="RCW48562.1"/>
    <property type="molecule type" value="Genomic_DNA"/>
</dbReference>
<evidence type="ECO:0000256" key="1">
    <source>
        <dbReference type="ARBA" id="ARBA00022801"/>
    </source>
</evidence>
<proteinExistence type="predicted"/>
<dbReference type="AlphaFoldDB" id="A0A368W158"/>
<protein>
    <submittedName>
        <fullName evidence="7">SWIM zinc finger protein</fullName>
    </submittedName>
</protein>
<feature type="domain" description="Helicase ATP-binding" evidence="5">
    <location>
        <begin position="673"/>
        <end position="836"/>
    </location>
</feature>
<dbReference type="GO" id="GO:0008270">
    <property type="term" value="F:zinc ion binding"/>
    <property type="evidence" value="ECO:0007669"/>
    <property type="project" value="UniProtKB-KW"/>
</dbReference>
<dbReference type="Gene3D" id="3.40.50.300">
    <property type="entry name" value="P-loop containing nucleotide triphosphate hydrolases"/>
    <property type="match status" value="1"/>
</dbReference>
<dbReference type="InterPro" id="IPR038718">
    <property type="entry name" value="SNF2-like_sf"/>
</dbReference>
<evidence type="ECO:0000313" key="7">
    <source>
        <dbReference type="EMBL" id="RCW48562.1"/>
    </source>
</evidence>
<dbReference type="PROSITE" id="PS50966">
    <property type="entry name" value="ZF_SWIM"/>
    <property type="match status" value="1"/>
</dbReference>
<dbReference type="CDD" id="cd18793">
    <property type="entry name" value="SF2_C_SNF"/>
    <property type="match status" value="1"/>
</dbReference>
<evidence type="ECO:0000259" key="5">
    <source>
        <dbReference type="PROSITE" id="PS51192"/>
    </source>
</evidence>
<name>A0A368W158_9BACL</name>
<dbReference type="Pfam" id="PF04434">
    <property type="entry name" value="SWIM"/>
    <property type="match status" value="1"/>
</dbReference>
<dbReference type="PANTHER" id="PTHR10799">
    <property type="entry name" value="SNF2/RAD54 HELICASE FAMILY"/>
    <property type="match status" value="1"/>
</dbReference>
<dbReference type="InterPro" id="IPR049730">
    <property type="entry name" value="SNF2/RAD54-like_C"/>
</dbReference>
<dbReference type="Pfam" id="PF00271">
    <property type="entry name" value="Helicase_C"/>
    <property type="match status" value="1"/>
</dbReference>
<accession>A0A368W158</accession>
<dbReference type="Gene3D" id="3.40.50.10810">
    <property type="entry name" value="Tandem AAA-ATPase domain"/>
    <property type="match status" value="1"/>
</dbReference>
<dbReference type="GO" id="GO:0005524">
    <property type="term" value="F:ATP binding"/>
    <property type="evidence" value="ECO:0007669"/>
    <property type="project" value="InterPro"/>
</dbReference>
<dbReference type="InterPro" id="IPR027417">
    <property type="entry name" value="P-loop_NTPase"/>
</dbReference>
<dbReference type="PROSITE" id="PS51194">
    <property type="entry name" value="HELICASE_CTER"/>
    <property type="match status" value="1"/>
</dbReference>
<dbReference type="FunFam" id="3.40.50.300:FF:000533">
    <property type="entry name" value="Helicase, Snf2 family"/>
    <property type="match status" value="1"/>
</dbReference>
<keyword evidence="2" id="KW-0863">Zinc-finger</keyword>
<dbReference type="RefSeq" id="WP_114380152.1">
    <property type="nucleotide sequence ID" value="NZ_QPJD01000006.1"/>
</dbReference>
<dbReference type="InterPro" id="IPR007527">
    <property type="entry name" value="Znf_SWIM"/>
</dbReference>
<evidence type="ECO:0000259" key="4">
    <source>
        <dbReference type="PROSITE" id="PS50966"/>
    </source>
</evidence>
<comment type="caution">
    <text evidence="7">The sequence shown here is derived from an EMBL/GenBank/DDBJ whole genome shotgun (WGS) entry which is preliminary data.</text>
</comment>
<sequence length="1114" mass="127361">MSFPLSKRVIKLLCGDTFYERGEAYYRDRKVTINNSDAEASSYDAVVQGKKRYTVAIAIDRNGDVDAECTCLAFSTYDKYCKHVAATLLQIHELEVEGGKPARKYPSLLHPEDRPSEEEDENEELEAHIHPRFAKYAALASADARLASDMLGLFSGKPLRSYGSRQLFETRTPLDVEITCKLYPYGYRKHMFGIELKVGPKRLYIVQKIREFLERVELGKPFVFSKNFTYDPALHSFQPENDAVIRQLIQIYRNETMYRDSSTRSSYLREAPACGDRMLLVPPFSWEKLLPLLVEAPIVLLAHDGHTYNGIQLSDEAVPLHFAFDQAKSDGYQLDVQGLDQMTIIEQYELALAEGKLFKLQPESCKRLSELKHLLANSQKPRIPIAPEQMEPFMEKVIPGLMKLGSVGIAETIADRVLQTQLNANLYLDRVRDRLLAGLEFQYGDIIINPLEGSDKNRGTDRILMRDGDQERRILELMELSPFAKTEGGYFMENEEAEYDFLHNVVPQLEKLLTVYATSAVKVRIVTKYAPPKVTIEIDERTDWLEFKFDMDGIPESEIRNLLQSLVVKRKYHRLPGGALLPLETAEFQEIIRFLNEVGLRMGDLQGTEFRIPTVRGLHLMDSSEKGNAVKFGKSFRRLLENMRNPDNLEFPVPDRLAPVLRDYQKYGYQWLKTLAHYHFGGILADDMGLGKTLQSIAFIVSVLPEIRKREQPALIVSPASLVYNWLNELKKFAPEVRAVIADGSKTERSEVLKEMGEADVIITSYPLLRRDIAQYARQSFHTLILDEAQYFKNHTTQTAQAVKAIEAQYRFALTGTPVENTLEELWSIFDIVFPELFPSRSAFNELSRETVAKRIRPFLLRRLKTDVLKELPEKIESIQASELLPEQKKLYVGYLAKLQQETVKHLNEEGFHKNRIRILAGITRLRQLCCHPSLFVEGYEGSSAKFEQLLEIIEECRSAGKRLLVFSQFTEMLGLIGRELGFQGVPYFYLDGQTPAPERVELCSRFNNGERDLFLLSLKAGGTGLNLTGADTVILYDLWWNPAVEQQAADRAHRIGQKNVVQVIRLVTQGTVEDKMYELQQRKKNLIDEVIQPGQEALSSLSEQEIREILMIN</sequence>
<dbReference type="InterPro" id="IPR001650">
    <property type="entry name" value="Helicase_C-like"/>
</dbReference>
<evidence type="ECO:0000313" key="8">
    <source>
        <dbReference type="Proteomes" id="UP000252415"/>
    </source>
</evidence>
<evidence type="ECO:0000259" key="6">
    <source>
        <dbReference type="PROSITE" id="PS51194"/>
    </source>
</evidence>
<dbReference type="Pfam" id="PF08455">
    <property type="entry name" value="SNF2_assoc"/>
    <property type="match status" value="1"/>
</dbReference>
<gene>
    <name evidence="7" type="ORF">DFP97_106264</name>
</gene>
<dbReference type="PROSITE" id="PS51192">
    <property type="entry name" value="HELICASE_ATP_BIND_1"/>
    <property type="match status" value="1"/>
</dbReference>
<keyword evidence="1" id="KW-0378">Hydrolase</keyword>
<reference evidence="7 8" key="1">
    <citation type="submission" date="2018-07" db="EMBL/GenBank/DDBJ databases">
        <title>Genomic Encyclopedia of Type Strains, Phase III (KMG-III): the genomes of soil and plant-associated and newly described type strains.</title>
        <authorList>
            <person name="Whitman W."/>
        </authorList>
    </citation>
    <scope>NUCLEOTIDE SEQUENCE [LARGE SCALE GENOMIC DNA]</scope>
    <source>
        <strain evidence="7 8">CECT 7506</strain>
    </source>
</reference>
<dbReference type="OrthoDB" id="9760715at2"/>
<dbReference type="SMART" id="SM00490">
    <property type="entry name" value="HELICc"/>
    <property type="match status" value="1"/>
</dbReference>
<feature type="region of interest" description="Disordered" evidence="3">
    <location>
        <begin position="102"/>
        <end position="123"/>
    </location>
</feature>
<evidence type="ECO:0000256" key="2">
    <source>
        <dbReference type="PROSITE-ProRule" id="PRU00325"/>
    </source>
</evidence>
<evidence type="ECO:0000256" key="3">
    <source>
        <dbReference type="SAM" id="MobiDB-lite"/>
    </source>
</evidence>
<feature type="domain" description="Helicase C-terminal" evidence="6">
    <location>
        <begin position="946"/>
        <end position="1103"/>
    </location>
</feature>
<dbReference type="InterPro" id="IPR013663">
    <property type="entry name" value="Helicase_SWF/SNF/SWI_bac"/>
</dbReference>
<keyword evidence="2" id="KW-0479">Metal-binding</keyword>